<accession>A0A382V2I8</accession>
<dbReference type="PANTHER" id="PTHR30250">
    <property type="entry name" value="PST FAMILY PREDICTED COLANIC ACID TRANSPORTER"/>
    <property type="match status" value="1"/>
</dbReference>
<gene>
    <name evidence="8" type="ORF">METZ01_LOCUS393553</name>
</gene>
<feature type="non-terminal residue" evidence="8">
    <location>
        <position position="1"/>
    </location>
</feature>
<feature type="transmembrane region" description="Helical" evidence="7">
    <location>
        <begin position="134"/>
        <end position="157"/>
    </location>
</feature>
<evidence type="ECO:0000256" key="1">
    <source>
        <dbReference type="ARBA" id="ARBA00004651"/>
    </source>
</evidence>
<keyword evidence="4 7" id="KW-0812">Transmembrane</keyword>
<evidence type="ECO:0008006" key="9">
    <source>
        <dbReference type="Google" id="ProtNLM"/>
    </source>
</evidence>
<feature type="non-terminal residue" evidence="8">
    <location>
        <position position="255"/>
    </location>
</feature>
<protein>
    <recommendedName>
        <fullName evidence="9">Polysaccharide biosynthesis protein C-terminal domain-containing protein</fullName>
    </recommendedName>
</protein>
<evidence type="ECO:0000256" key="3">
    <source>
        <dbReference type="ARBA" id="ARBA00022475"/>
    </source>
</evidence>
<evidence type="ECO:0000256" key="2">
    <source>
        <dbReference type="ARBA" id="ARBA00007430"/>
    </source>
</evidence>
<evidence type="ECO:0000256" key="4">
    <source>
        <dbReference type="ARBA" id="ARBA00022692"/>
    </source>
</evidence>
<feature type="transmembrane region" description="Helical" evidence="7">
    <location>
        <begin position="232"/>
        <end position="252"/>
    </location>
</feature>
<keyword evidence="6 7" id="KW-0472">Membrane</keyword>
<name>A0A382V2I8_9ZZZZ</name>
<dbReference type="Pfam" id="PF13440">
    <property type="entry name" value="Polysacc_synt_3"/>
    <property type="match status" value="1"/>
</dbReference>
<feature type="transmembrane region" description="Helical" evidence="7">
    <location>
        <begin position="163"/>
        <end position="179"/>
    </location>
</feature>
<feature type="transmembrane region" description="Helical" evidence="7">
    <location>
        <begin position="103"/>
        <end position="122"/>
    </location>
</feature>
<dbReference type="AlphaFoldDB" id="A0A382V2I8"/>
<feature type="transmembrane region" description="Helical" evidence="7">
    <location>
        <begin position="63"/>
        <end position="83"/>
    </location>
</feature>
<organism evidence="8">
    <name type="scientific">marine metagenome</name>
    <dbReference type="NCBI Taxonomy" id="408172"/>
    <lineage>
        <taxon>unclassified sequences</taxon>
        <taxon>metagenomes</taxon>
        <taxon>ecological metagenomes</taxon>
    </lineage>
</organism>
<dbReference type="PANTHER" id="PTHR30250:SF10">
    <property type="entry name" value="LIPOPOLYSACCHARIDE BIOSYNTHESIS PROTEIN WZXC"/>
    <property type="match status" value="1"/>
</dbReference>
<reference evidence="8" key="1">
    <citation type="submission" date="2018-05" db="EMBL/GenBank/DDBJ databases">
        <authorList>
            <person name="Lanie J.A."/>
            <person name="Ng W.-L."/>
            <person name="Kazmierczak K.M."/>
            <person name="Andrzejewski T.M."/>
            <person name="Davidsen T.M."/>
            <person name="Wayne K.J."/>
            <person name="Tettelin H."/>
            <person name="Glass J.I."/>
            <person name="Rusch D."/>
            <person name="Podicherti R."/>
            <person name="Tsui H.-C.T."/>
            <person name="Winkler M.E."/>
        </authorList>
    </citation>
    <scope>NUCLEOTIDE SEQUENCE</scope>
</reference>
<evidence type="ECO:0000256" key="5">
    <source>
        <dbReference type="ARBA" id="ARBA00022989"/>
    </source>
</evidence>
<evidence type="ECO:0000256" key="7">
    <source>
        <dbReference type="SAM" id="Phobius"/>
    </source>
</evidence>
<keyword evidence="5 7" id="KW-1133">Transmembrane helix</keyword>
<evidence type="ECO:0000256" key="6">
    <source>
        <dbReference type="ARBA" id="ARBA00023136"/>
    </source>
</evidence>
<dbReference type="EMBL" id="UINC01148674">
    <property type="protein sequence ID" value="SVD40699.1"/>
    <property type="molecule type" value="Genomic_DNA"/>
</dbReference>
<keyword evidence="3" id="KW-1003">Cell membrane</keyword>
<comment type="subcellular location">
    <subcellularLocation>
        <location evidence="1">Cell membrane</location>
        <topology evidence="1">Multi-pass membrane protein</topology>
    </subcellularLocation>
</comment>
<sequence>VEGCCCACGRARGRVSLFFFDIGLVARGYVLELAVCCGDCKPRTQAEVCGDGRMSSPHKIVRSFFYTIGSGYAARLCSLVITFLLKDELGPEVFELTVKGQVIFILLSSLRDFGWLHSLLHFQDRVDEFVQTHFALNFAFSLAGCLLTCAVGCGLYWYQPETYAWPAVVIGAFSLFYFIRSLTQTSEGLLRMDFEFGRLGLFHALATVVALVSALSAAWYGWGRWSLVLGGWGTFSVFSGVYTLVYATAVWYSRP</sequence>
<proteinExistence type="inferred from homology"/>
<evidence type="ECO:0000313" key="8">
    <source>
        <dbReference type="EMBL" id="SVD40699.1"/>
    </source>
</evidence>
<comment type="similarity">
    <text evidence="2">Belongs to the polysaccharide synthase family.</text>
</comment>
<dbReference type="InterPro" id="IPR050833">
    <property type="entry name" value="Poly_Biosynth_Transport"/>
</dbReference>
<dbReference type="GO" id="GO:0005886">
    <property type="term" value="C:plasma membrane"/>
    <property type="evidence" value="ECO:0007669"/>
    <property type="project" value="UniProtKB-SubCell"/>
</dbReference>
<feature type="transmembrane region" description="Helical" evidence="7">
    <location>
        <begin position="200"/>
        <end position="220"/>
    </location>
</feature>